<feature type="region of interest" description="Disordered" evidence="1">
    <location>
        <begin position="261"/>
        <end position="281"/>
    </location>
</feature>
<organism evidence="2 3">
    <name type="scientific">Romanomermis culicivorax</name>
    <name type="common">Nematode worm</name>
    <dbReference type="NCBI Taxonomy" id="13658"/>
    <lineage>
        <taxon>Eukaryota</taxon>
        <taxon>Metazoa</taxon>
        <taxon>Ecdysozoa</taxon>
        <taxon>Nematoda</taxon>
        <taxon>Enoplea</taxon>
        <taxon>Dorylaimia</taxon>
        <taxon>Mermithida</taxon>
        <taxon>Mermithoidea</taxon>
        <taxon>Mermithidae</taxon>
        <taxon>Romanomermis</taxon>
    </lineage>
</organism>
<dbReference type="Proteomes" id="UP000887565">
    <property type="component" value="Unplaced"/>
</dbReference>
<evidence type="ECO:0000313" key="2">
    <source>
        <dbReference type="Proteomes" id="UP000887565"/>
    </source>
</evidence>
<protein>
    <submittedName>
        <fullName evidence="3">Uncharacterized protein</fullName>
    </submittedName>
</protein>
<reference evidence="3" key="1">
    <citation type="submission" date="2022-11" db="UniProtKB">
        <authorList>
            <consortium name="WormBaseParasite"/>
        </authorList>
    </citation>
    <scope>IDENTIFICATION</scope>
</reference>
<sequence length="312" mass="35455">LILDARNSKSDERITKNERSISSIEQEIQQVFEIFDQESCCSSPPIRRKFIDKNQGNLFINFPDTLSKNPCWENSPMSIPSQDNRIENSAVRAFDADDGISPNFEGTDLLSSPSTGMQISPYENFQQYLPGNSPKSRLKVKHKGDTTIITEHRDPYSFYWLLEKDQPPSTSMIVDDQQNLCDQTNENGVEEFIPPKKDIYLTGNPENETIYRRSGRPVKQLARFYERLESENDINVIFKPQSTVPGSISFTHLWQVDSPPVQIPPEEQDSALSGDEENQEPTKFYVARVSSTPGNAAKTPLKKNVLRVSTVF</sequence>
<evidence type="ECO:0000313" key="3">
    <source>
        <dbReference type="WBParaSite" id="nRc.2.0.1.t11669-RA"/>
    </source>
</evidence>
<dbReference type="WBParaSite" id="nRc.2.0.1.t11669-RA">
    <property type="protein sequence ID" value="nRc.2.0.1.t11669-RA"/>
    <property type="gene ID" value="nRc.2.0.1.g11669"/>
</dbReference>
<accession>A0A915IBW1</accession>
<proteinExistence type="predicted"/>
<name>A0A915IBW1_ROMCU</name>
<keyword evidence="2" id="KW-1185">Reference proteome</keyword>
<dbReference type="AlphaFoldDB" id="A0A915IBW1"/>
<feature type="compositionally biased region" description="Acidic residues" evidence="1">
    <location>
        <begin position="266"/>
        <end position="279"/>
    </location>
</feature>
<evidence type="ECO:0000256" key="1">
    <source>
        <dbReference type="SAM" id="MobiDB-lite"/>
    </source>
</evidence>